<sequence length="136" mass="14756">MQTRLSRPSRALLAMMAAVQIILGLAFLAAPERSALLLGLPQAPGWSNWLFGMMAARFLGYGYGLIVALRQPAQAAPWLRSMLVIQALDWLVTLKYLWLGAVTLPQVNTAAFLPLLFIAACAVALRQRPPSRAAVA</sequence>
<protein>
    <submittedName>
        <fullName evidence="2">Uncharacterized protein</fullName>
    </submittedName>
</protein>
<proteinExistence type="predicted"/>
<dbReference type="AlphaFoldDB" id="A0A8J7FKQ6"/>
<name>A0A8J7FKQ6_9NEIS</name>
<evidence type="ECO:0000256" key="1">
    <source>
        <dbReference type="SAM" id="Phobius"/>
    </source>
</evidence>
<evidence type="ECO:0000313" key="3">
    <source>
        <dbReference type="Proteomes" id="UP000604481"/>
    </source>
</evidence>
<reference evidence="2 3" key="1">
    <citation type="submission" date="2020-10" db="EMBL/GenBank/DDBJ databases">
        <title>The genome sequence of Chitinilyticum litopenaei 4Y14.</title>
        <authorList>
            <person name="Liu Y."/>
        </authorList>
    </citation>
    <scope>NUCLEOTIDE SEQUENCE [LARGE SCALE GENOMIC DNA]</scope>
    <source>
        <strain evidence="2 3">4Y14</strain>
    </source>
</reference>
<keyword evidence="3" id="KW-1185">Reference proteome</keyword>
<comment type="caution">
    <text evidence="2">The sequence shown here is derived from an EMBL/GenBank/DDBJ whole genome shotgun (WGS) entry which is preliminary data.</text>
</comment>
<evidence type="ECO:0000313" key="2">
    <source>
        <dbReference type="EMBL" id="MBE9607921.1"/>
    </source>
</evidence>
<accession>A0A8J7FKQ6</accession>
<keyword evidence="1" id="KW-0812">Transmembrane</keyword>
<dbReference type="Proteomes" id="UP000604481">
    <property type="component" value="Unassembled WGS sequence"/>
</dbReference>
<feature type="transmembrane region" description="Helical" evidence="1">
    <location>
        <begin position="12"/>
        <end position="29"/>
    </location>
</feature>
<feature type="transmembrane region" description="Helical" evidence="1">
    <location>
        <begin position="49"/>
        <end position="69"/>
    </location>
</feature>
<feature type="transmembrane region" description="Helical" evidence="1">
    <location>
        <begin position="107"/>
        <end position="125"/>
    </location>
</feature>
<dbReference type="EMBL" id="JADFUA010000001">
    <property type="protein sequence ID" value="MBE9607921.1"/>
    <property type="molecule type" value="Genomic_DNA"/>
</dbReference>
<keyword evidence="1" id="KW-0472">Membrane</keyword>
<keyword evidence="1" id="KW-1133">Transmembrane helix</keyword>
<feature type="transmembrane region" description="Helical" evidence="1">
    <location>
        <begin position="81"/>
        <end position="101"/>
    </location>
</feature>
<gene>
    <name evidence="2" type="ORF">INR99_01020</name>
</gene>
<dbReference type="RefSeq" id="WP_194114429.1">
    <property type="nucleotide sequence ID" value="NZ_JADFUA010000001.1"/>
</dbReference>
<organism evidence="2 3">
    <name type="scientific">Chitinilyticum piscinae</name>
    <dbReference type="NCBI Taxonomy" id="2866724"/>
    <lineage>
        <taxon>Bacteria</taxon>
        <taxon>Pseudomonadati</taxon>
        <taxon>Pseudomonadota</taxon>
        <taxon>Betaproteobacteria</taxon>
        <taxon>Neisseriales</taxon>
        <taxon>Chitinibacteraceae</taxon>
        <taxon>Chitinilyticum</taxon>
    </lineage>
</organism>